<evidence type="ECO:0000313" key="2">
    <source>
        <dbReference type="EMBL" id="QDB79551.1"/>
    </source>
</evidence>
<dbReference type="RefSeq" id="WP_139948574.1">
    <property type="nucleotide sequence ID" value="NZ_CP040899.1"/>
</dbReference>
<proteinExistence type="predicted"/>
<feature type="region of interest" description="Disordered" evidence="1">
    <location>
        <begin position="1"/>
        <end position="31"/>
    </location>
</feature>
<gene>
    <name evidence="2" type="ORF">FE251_09310</name>
</gene>
<protein>
    <submittedName>
        <fullName evidence="2">Uncharacterized protein</fullName>
    </submittedName>
</protein>
<reference evidence="2 3" key="1">
    <citation type="submission" date="2019-05" db="EMBL/GenBank/DDBJ databases">
        <title>Georgenia *** sp. nov., and Georgenia *** sp. nov., isolated from the intestinal contents of plateau pika (Ochotona curzoniae) in the Qinghai-Tibet plateau of China.</title>
        <authorList>
            <person name="Tian Z."/>
        </authorList>
    </citation>
    <scope>NUCLEOTIDE SEQUENCE [LARGE SCALE GENOMIC DNA]</scope>
    <source>
        <strain evidence="2 3">Z294</strain>
    </source>
</reference>
<dbReference type="EMBL" id="CP040899">
    <property type="protein sequence ID" value="QDB79551.1"/>
    <property type="molecule type" value="Genomic_DNA"/>
</dbReference>
<accession>A0ABX5VNZ5</accession>
<dbReference type="Proteomes" id="UP000313948">
    <property type="component" value="Chromosome"/>
</dbReference>
<organism evidence="2 3">
    <name type="scientific">Georgenia wutianyii</name>
    <dbReference type="NCBI Taxonomy" id="2585135"/>
    <lineage>
        <taxon>Bacteria</taxon>
        <taxon>Bacillati</taxon>
        <taxon>Actinomycetota</taxon>
        <taxon>Actinomycetes</taxon>
        <taxon>Micrococcales</taxon>
        <taxon>Bogoriellaceae</taxon>
        <taxon>Georgenia</taxon>
    </lineage>
</organism>
<name>A0ABX5VNZ5_9MICO</name>
<evidence type="ECO:0000313" key="3">
    <source>
        <dbReference type="Proteomes" id="UP000313948"/>
    </source>
</evidence>
<keyword evidence="3" id="KW-1185">Reference proteome</keyword>
<sequence length="270" mass="29614">MSPRPAATTAARTARWSHAARTTSPTPAARPRWTRAPLVAPSRHGFVLLAVDSGTWRLPVALPSRRRRALADRVAATARVLRRDPRVVRADVFTALVRPPGGPRRRAGGRPARYDVVVLVETTSPTSAEGVAAGAAATVLTRVVRSQGHTTASFAGSNVRRIAPVDHERPGVFLFNYFSAPDVATNLAVWEHTAGWFEQETGLDNSTVLEPGPAAQVPFTLVNHCRWDHLRDVLPSLALKPSFRRFVLRAFADRRVVPEPLLYRQARVAR</sequence>
<evidence type="ECO:0000256" key="1">
    <source>
        <dbReference type="SAM" id="MobiDB-lite"/>
    </source>
</evidence>